<feature type="domain" description="Peptidase S54 rhomboid" evidence="9">
    <location>
        <begin position="132"/>
        <end position="278"/>
    </location>
</feature>
<dbReference type="InterPro" id="IPR022764">
    <property type="entry name" value="Peptidase_S54_rhomboid_dom"/>
</dbReference>
<evidence type="ECO:0000313" key="10">
    <source>
        <dbReference type="EMBL" id="KUJ11711.1"/>
    </source>
</evidence>
<dbReference type="KEGG" id="psco:LY89DRAFT_654445"/>
<dbReference type="Proteomes" id="UP000070700">
    <property type="component" value="Unassembled WGS sequence"/>
</dbReference>
<keyword evidence="4" id="KW-0378">Hydrolase</keyword>
<dbReference type="Pfam" id="PF01694">
    <property type="entry name" value="Rhomboid"/>
    <property type="match status" value="1"/>
</dbReference>
<evidence type="ECO:0000259" key="9">
    <source>
        <dbReference type="Pfam" id="PF01694"/>
    </source>
</evidence>
<accession>A0A194WUS2</accession>
<reference evidence="10 11" key="1">
    <citation type="submission" date="2015-10" db="EMBL/GenBank/DDBJ databases">
        <title>Full genome of DAOMC 229536 Phialocephala scopiformis, a fungal endophyte of spruce producing the potent anti-insectan compound rugulosin.</title>
        <authorList>
            <consortium name="DOE Joint Genome Institute"/>
            <person name="Walker A.K."/>
            <person name="Frasz S.L."/>
            <person name="Seifert K.A."/>
            <person name="Miller J.D."/>
            <person name="Mondo S.J."/>
            <person name="Labutti K."/>
            <person name="Lipzen A."/>
            <person name="Dockter R."/>
            <person name="Kennedy M."/>
            <person name="Grigoriev I.V."/>
            <person name="Spatafora J.W."/>
        </authorList>
    </citation>
    <scope>NUCLEOTIDE SEQUENCE [LARGE SCALE GENOMIC DNA]</scope>
    <source>
        <strain evidence="10 11">CBS 120377</strain>
    </source>
</reference>
<comment type="similarity">
    <text evidence="2">Belongs to the peptidase S54 family.</text>
</comment>
<dbReference type="InterPro" id="IPR035952">
    <property type="entry name" value="Rhomboid-like_sf"/>
</dbReference>
<gene>
    <name evidence="10" type="ORF">LY89DRAFT_654445</name>
</gene>
<dbReference type="OrthoDB" id="418595at2759"/>
<dbReference type="PANTHER" id="PTHR43731">
    <property type="entry name" value="RHOMBOID PROTEASE"/>
    <property type="match status" value="1"/>
</dbReference>
<evidence type="ECO:0000256" key="6">
    <source>
        <dbReference type="ARBA" id="ARBA00023136"/>
    </source>
</evidence>
<feature type="compositionally biased region" description="Polar residues" evidence="7">
    <location>
        <begin position="51"/>
        <end position="66"/>
    </location>
</feature>
<evidence type="ECO:0000256" key="4">
    <source>
        <dbReference type="ARBA" id="ARBA00022801"/>
    </source>
</evidence>
<sequence length="289" mass="32345">MSLFSRIVLPSARINLRTSQRLYRPFTSSVLRLNKYNRSPRKTNRSRSQEQRVQQDVSDQYDQNNFEPPPRRPHVNSGKIVVGGIIAACAGVYIYSVNLEVQIKSNFSNKAKENIEWFRKHFVMSYESIQNGRYYTILTSAFNHVSLMHIGFNMIGLWGFGRSIITLFGVPTFGIIFVGAAVTGGIAQYSTWQCNKGYHKAVVGASGAVFGLVTALTFVMPRHSIILGFVPMPMWTALGISVAASIAGLQGVWGPHLGHADHLGGMAFGALFWLLVLRRRPRGWMPYYP</sequence>
<evidence type="ECO:0000256" key="2">
    <source>
        <dbReference type="ARBA" id="ARBA00009045"/>
    </source>
</evidence>
<dbReference type="RefSeq" id="XP_018066066.1">
    <property type="nucleotide sequence ID" value="XM_018212303.1"/>
</dbReference>
<feature type="transmembrane region" description="Helical" evidence="8">
    <location>
        <begin position="80"/>
        <end position="97"/>
    </location>
</feature>
<organism evidence="10 11">
    <name type="scientific">Mollisia scopiformis</name>
    <name type="common">Conifer needle endophyte fungus</name>
    <name type="synonym">Phialocephala scopiformis</name>
    <dbReference type="NCBI Taxonomy" id="149040"/>
    <lineage>
        <taxon>Eukaryota</taxon>
        <taxon>Fungi</taxon>
        <taxon>Dikarya</taxon>
        <taxon>Ascomycota</taxon>
        <taxon>Pezizomycotina</taxon>
        <taxon>Leotiomycetes</taxon>
        <taxon>Helotiales</taxon>
        <taxon>Mollisiaceae</taxon>
        <taxon>Mollisia</taxon>
    </lineage>
</organism>
<dbReference type="AlphaFoldDB" id="A0A194WUS2"/>
<dbReference type="Gene3D" id="1.20.1540.10">
    <property type="entry name" value="Rhomboid-like"/>
    <property type="match status" value="1"/>
</dbReference>
<keyword evidence="11" id="KW-1185">Reference proteome</keyword>
<dbReference type="PANTHER" id="PTHR43731:SF14">
    <property type="entry name" value="PRESENILIN-ASSOCIATED RHOMBOID-LIKE PROTEIN, MITOCHONDRIAL"/>
    <property type="match status" value="1"/>
</dbReference>
<feature type="transmembrane region" description="Helical" evidence="8">
    <location>
        <begin position="164"/>
        <end position="189"/>
    </location>
</feature>
<dbReference type="GO" id="GO:0016020">
    <property type="term" value="C:membrane"/>
    <property type="evidence" value="ECO:0007669"/>
    <property type="project" value="UniProtKB-SubCell"/>
</dbReference>
<keyword evidence="3 8" id="KW-0812">Transmembrane</keyword>
<feature type="transmembrane region" description="Helical" evidence="8">
    <location>
        <begin position="134"/>
        <end position="152"/>
    </location>
</feature>
<dbReference type="GO" id="GO:0004252">
    <property type="term" value="F:serine-type endopeptidase activity"/>
    <property type="evidence" value="ECO:0007669"/>
    <property type="project" value="InterPro"/>
</dbReference>
<comment type="subcellular location">
    <subcellularLocation>
        <location evidence="1">Membrane</location>
        <topology evidence="1">Multi-pass membrane protein</topology>
    </subcellularLocation>
</comment>
<protein>
    <submittedName>
        <fullName evidence="10">Rhomboid-domain-containing protein</fullName>
    </submittedName>
</protein>
<evidence type="ECO:0000256" key="5">
    <source>
        <dbReference type="ARBA" id="ARBA00022989"/>
    </source>
</evidence>
<evidence type="ECO:0000256" key="8">
    <source>
        <dbReference type="SAM" id="Phobius"/>
    </source>
</evidence>
<evidence type="ECO:0000256" key="3">
    <source>
        <dbReference type="ARBA" id="ARBA00022692"/>
    </source>
</evidence>
<evidence type="ECO:0000313" key="11">
    <source>
        <dbReference type="Proteomes" id="UP000070700"/>
    </source>
</evidence>
<dbReference type="STRING" id="149040.A0A194WUS2"/>
<dbReference type="InterPro" id="IPR050925">
    <property type="entry name" value="Rhomboid_protease_S54"/>
</dbReference>
<proteinExistence type="inferred from homology"/>
<keyword evidence="6 8" id="KW-0472">Membrane</keyword>
<dbReference type="GeneID" id="28822029"/>
<name>A0A194WUS2_MOLSC</name>
<dbReference type="SUPFAM" id="SSF144091">
    <property type="entry name" value="Rhomboid-like"/>
    <property type="match status" value="1"/>
</dbReference>
<dbReference type="EMBL" id="KQ947426">
    <property type="protein sequence ID" value="KUJ11711.1"/>
    <property type="molecule type" value="Genomic_DNA"/>
</dbReference>
<keyword evidence="5 8" id="KW-1133">Transmembrane helix</keyword>
<feature type="region of interest" description="Disordered" evidence="7">
    <location>
        <begin position="34"/>
        <end position="75"/>
    </location>
</feature>
<feature type="transmembrane region" description="Helical" evidence="8">
    <location>
        <begin position="259"/>
        <end position="277"/>
    </location>
</feature>
<evidence type="ECO:0000256" key="1">
    <source>
        <dbReference type="ARBA" id="ARBA00004141"/>
    </source>
</evidence>
<evidence type="ECO:0000256" key="7">
    <source>
        <dbReference type="SAM" id="MobiDB-lite"/>
    </source>
</evidence>
<feature type="transmembrane region" description="Helical" evidence="8">
    <location>
        <begin position="232"/>
        <end position="253"/>
    </location>
</feature>
<dbReference type="InParanoid" id="A0A194WUS2"/>
<feature type="transmembrane region" description="Helical" evidence="8">
    <location>
        <begin position="201"/>
        <end position="220"/>
    </location>
</feature>